<dbReference type="Pfam" id="PF07676">
    <property type="entry name" value="PD40"/>
    <property type="match status" value="2"/>
</dbReference>
<evidence type="ECO:0000313" key="6">
    <source>
        <dbReference type="Proteomes" id="UP000580797"/>
    </source>
</evidence>
<feature type="domain" description="Peptidase S9 prolyl oligopeptidase catalytic" evidence="4">
    <location>
        <begin position="502"/>
        <end position="709"/>
    </location>
</feature>
<dbReference type="InterPro" id="IPR001375">
    <property type="entry name" value="Peptidase_S9_cat"/>
</dbReference>
<name>A0A7W8TS48_9MICC</name>
<dbReference type="PANTHER" id="PTHR42776:SF27">
    <property type="entry name" value="DIPEPTIDYL PEPTIDASE FAMILY MEMBER 6"/>
    <property type="match status" value="1"/>
</dbReference>
<dbReference type="SUPFAM" id="SSF53474">
    <property type="entry name" value="alpha/beta-Hydrolases"/>
    <property type="match status" value="1"/>
</dbReference>
<dbReference type="Gene3D" id="2.120.10.30">
    <property type="entry name" value="TolB, C-terminal domain"/>
    <property type="match status" value="1"/>
</dbReference>
<accession>A0A7W8TS48</accession>
<evidence type="ECO:0000256" key="2">
    <source>
        <dbReference type="ARBA" id="ARBA00022825"/>
    </source>
</evidence>
<comment type="caution">
    <text evidence="5">The sequence shown here is derived from an EMBL/GenBank/DDBJ whole genome shotgun (WGS) entry which is preliminary data.</text>
</comment>
<dbReference type="SUPFAM" id="SSF82171">
    <property type="entry name" value="DPP6 N-terminal domain-like"/>
    <property type="match status" value="1"/>
</dbReference>
<dbReference type="InterPro" id="IPR011659">
    <property type="entry name" value="WD40"/>
</dbReference>
<dbReference type="Gene3D" id="3.40.50.1820">
    <property type="entry name" value="alpha/beta hydrolase"/>
    <property type="match status" value="1"/>
</dbReference>
<dbReference type="Proteomes" id="UP000580797">
    <property type="component" value="Unassembled WGS sequence"/>
</dbReference>
<evidence type="ECO:0000259" key="4">
    <source>
        <dbReference type="Pfam" id="PF00326"/>
    </source>
</evidence>
<sequence>MKPENIDLLTSLSAPALHPDGSRVVVAAVRPNFRNDSYTGQLWDIKVDGSGARRITQALGDRAPQFSPDGSVLAFLRKDSDGKPQVAIAPGDGGEARLITAAPLGVSSFTFSPNGTWIAFEAARPEEDRYGTTEGISGGQEDARRITTVQYRINGAGFTIDQRSGLYVLAVPPVDEEPYVELKGRAAKAEKKSASASAGKDVSQDVSQDPASGTSTVDETHLGVLGGEKGVPRAVLVTRIDTDAVAPEFSPDGAWLYFGAALHESAQTDLQFDVYRVPLERIFEHLSDNHVTLEVAAPELVTTTSGEVGVESARFGKDGILYALGGALGSTGTDFVGQPVGVYSLGDGTPGNEFRLLTDLNADDFSETSALVPAATAGVWAISRHRGSASPVLVSSQGAQRIDAGQRVVKGIAATQGGVVVVTYSDPQTPADLASLTNGAYTRITDFGAALRDATTVIAPQEFTATASDGTEIHGWVFIPEGEGPHPVLLNIHGGPFHQHDWAFFDEPQVYAGAGYAVLHCNPRGSASYGLDHGKAIKGGMGTVDASDVLTFLEQAVASFPQLDGERLGVMGGSYGGYLSSWLIGHDHRFTAAIVERGCLEPYAFQGSSDIGWFFLGEYMGRDAEAQRRQSPYAAADNNTTPTFIIHSEEDYRCPFEQAQQYFTKLKLQGTEVEMLVFPGENHELSRAGTPWHRKQRFEAILEWWNRYLPVTSSDH</sequence>
<dbReference type="AlphaFoldDB" id="A0A7W8TS48"/>
<evidence type="ECO:0000313" key="5">
    <source>
        <dbReference type="EMBL" id="MBB5511899.1"/>
    </source>
</evidence>
<protein>
    <submittedName>
        <fullName evidence="5">Dipeptidyl aminopeptidase/acylaminoacyl peptidase</fullName>
    </submittedName>
</protein>
<evidence type="ECO:0000256" key="3">
    <source>
        <dbReference type="SAM" id="MobiDB-lite"/>
    </source>
</evidence>
<dbReference type="EMBL" id="JACHDR010000001">
    <property type="protein sequence ID" value="MBB5511899.1"/>
    <property type="molecule type" value="Genomic_DNA"/>
</dbReference>
<dbReference type="PANTHER" id="PTHR42776">
    <property type="entry name" value="SERINE PEPTIDASE S9 FAMILY MEMBER"/>
    <property type="match status" value="1"/>
</dbReference>
<dbReference type="InterPro" id="IPR029058">
    <property type="entry name" value="AB_hydrolase_fold"/>
</dbReference>
<keyword evidence="1" id="KW-0378">Hydrolase</keyword>
<keyword evidence="5" id="KW-0645">Protease</keyword>
<dbReference type="Pfam" id="PF00326">
    <property type="entry name" value="Peptidase_S9"/>
    <property type="match status" value="1"/>
</dbReference>
<dbReference type="GO" id="GO:0004177">
    <property type="term" value="F:aminopeptidase activity"/>
    <property type="evidence" value="ECO:0007669"/>
    <property type="project" value="UniProtKB-KW"/>
</dbReference>
<evidence type="ECO:0000256" key="1">
    <source>
        <dbReference type="ARBA" id="ARBA00022801"/>
    </source>
</evidence>
<organism evidence="5 6">
    <name type="scientific">Neomicrococcus aestuarii</name>
    <dbReference type="NCBI Taxonomy" id="556325"/>
    <lineage>
        <taxon>Bacteria</taxon>
        <taxon>Bacillati</taxon>
        <taxon>Actinomycetota</taxon>
        <taxon>Actinomycetes</taxon>
        <taxon>Micrococcales</taxon>
        <taxon>Micrococcaceae</taxon>
        <taxon>Neomicrococcus</taxon>
    </lineage>
</organism>
<dbReference type="GO" id="GO:0006508">
    <property type="term" value="P:proteolysis"/>
    <property type="evidence" value="ECO:0007669"/>
    <property type="project" value="InterPro"/>
</dbReference>
<reference evidence="5 6" key="1">
    <citation type="submission" date="2020-08" db="EMBL/GenBank/DDBJ databases">
        <title>Sequencing the genomes of 1000 actinobacteria strains.</title>
        <authorList>
            <person name="Klenk H.-P."/>
        </authorList>
    </citation>
    <scope>NUCLEOTIDE SEQUENCE [LARGE SCALE GENOMIC DNA]</scope>
    <source>
        <strain evidence="5 6">DSM 105783</strain>
    </source>
</reference>
<dbReference type="RefSeq" id="WP_183663675.1">
    <property type="nucleotide sequence ID" value="NZ_BAAARH010000003.1"/>
</dbReference>
<keyword evidence="5" id="KW-0031">Aminopeptidase</keyword>
<keyword evidence="2" id="KW-0720">Serine protease</keyword>
<dbReference type="InterPro" id="IPR011042">
    <property type="entry name" value="6-blade_b-propeller_TolB-like"/>
</dbReference>
<gene>
    <name evidence="5" type="ORF">HD598_000586</name>
</gene>
<dbReference type="GO" id="GO:0004252">
    <property type="term" value="F:serine-type endopeptidase activity"/>
    <property type="evidence" value="ECO:0007669"/>
    <property type="project" value="TreeGrafter"/>
</dbReference>
<feature type="region of interest" description="Disordered" evidence="3">
    <location>
        <begin position="190"/>
        <end position="224"/>
    </location>
</feature>
<proteinExistence type="predicted"/>
<feature type="compositionally biased region" description="Polar residues" evidence="3">
    <location>
        <begin position="204"/>
        <end position="217"/>
    </location>
</feature>